<proteinExistence type="inferred from homology"/>
<evidence type="ECO:0000313" key="9">
    <source>
        <dbReference type="EMBL" id="KAE9406861.1"/>
    </source>
</evidence>
<evidence type="ECO:0000256" key="5">
    <source>
        <dbReference type="ARBA" id="ARBA00024345"/>
    </source>
</evidence>
<keyword evidence="6" id="KW-0862">Zinc</keyword>
<feature type="compositionally biased region" description="Polar residues" evidence="7">
    <location>
        <begin position="32"/>
        <end position="45"/>
    </location>
</feature>
<reference evidence="9" key="1">
    <citation type="journal article" date="2019" name="Environ. Microbiol.">
        <title>Fungal ecological strategies reflected in gene transcription - a case study of two litter decomposers.</title>
        <authorList>
            <person name="Barbi F."/>
            <person name="Kohler A."/>
            <person name="Barry K."/>
            <person name="Baskaran P."/>
            <person name="Daum C."/>
            <person name="Fauchery L."/>
            <person name="Ihrmark K."/>
            <person name="Kuo A."/>
            <person name="LaButti K."/>
            <person name="Lipzen A."/>
            <person name="Morin E."/>
            <person name="Grigoriev I.V."/>
            <person name="Henrissat B."/>
            <person name="Lindahl B."/>
            <person name="Martin F."/>
        </authorList>
    </citation>
    <scope>NUCLEOTIDE SEQUENCE</scope>
    <source>
        <strain evidence="9">JB14</strain>
    </source>
</reference>
<feature type="compositionally biased region" description="Polar residues" evidence="7">
    <location>
        <begin position="723"/>
        <end position="740"/>
    </location>
</feature>
<dbReference type="Gene3D" id="3.30.160.60">
    <property type="entry name" value="Classic Zinc Finger"/>
    <property type="match status" value="2"/>
</dbReference>
<feature type="compositionally biased region" description="Acidic residues" evidence="7">
    <location>
        <begin position="307"/>
        <end position="318"/>
    </location>
</feature>
<dbReference type="PANTHER" id="PTHR47427:SF1">
    <property type="entry name" value="PROTEIN STE12"/>
    <property type="match status" value="1"/>
</dbReference>
<evidence type="ECO:0000313" key="10">
    <source>
        <dbReference type="Proteomes" id="UP000799118"/>
    </source>
</evidence>
<feature type="compositionally biased region" description="Low complexity" evidence="7">
    <location>
        <begin position="1"/>
        <end position="15"/>
    </location>
</feature>
<feature type="compositionally biased region" description="Polar residues" evidence="7">
    <location>
        <begin position="1160"/>
        <end position="1194"/>
    </location>
</feature>
<feature type="compositionally biased region" description="Low complexity" evidence="7">
    <location>
        <begin position="940"/>
        <end position="951"/>
    </location>
</feature>
<dbReference type="GO" id="GO:0003700">
    <property type="term" value="F:DNA-binding transcription factor activity"/>
    <property type="evidence" value="ECO:0007669"/>
    <property type="project" value="InterPro"/>
</dbReference>
<dbReference type="GO" id="GO:1990526">
    <property type="term" value="C:Ste12p-Dig1p-Dig2p complex"/>
    <property type="evidence" value="ECO:0007669"/>
    <property type="project" value="TreeGrafter"/>
</dbReference>
<dbReference type="InterPro" id="IPR003120">
    <property type="entry name" value="Ste12"/>
</dbReference>
<accession>A0A6A4I8H8</accession>
<feature type="region of interest" description="Disordered" evidence="7">
    <location>
        <begin position="763"/>
        <end position="794"/>
    </location>
</feature>
<protein>
    <recommendedName>
        <fullName evidence="8">C2H2-type domain-containing protein</fullName>
    </recommendedName>
</protein>
<feature type="region of interest" description="Disordered" evidence="7">
    <location>
        <begin position="716"/>
        <end position="745"/>
    </location>
</feature>
<feature type="compositionally biased region" description="Polar residues" evidence="7">
    <location>
        <begin position="877"/>
        <end position="886"/>
    </location>
</feature>
<evidence type="ECO:0000256" key="7">
    <source>
        <dbReference type="SAM" id="MobiDB-lite"/>
    </source>
</evidence>
<feature type="compositionally biased region" description="Polar residues" evidence="7">
    <location>
        <begin position="972"/>
        <end position="981"/>
    </location>
</feature>
<feature type="region of interest" description="Disordered" evidence="7">
    <location>
        <begin position="553"/>
        <end position="580"/>
    </location>
</feature>
<sequence length="1277" mass="136376">MSRNQLQPLQLNSLPRAHEHDEYTARPGGNRSVPSWNTAPSTSKPSRPHSPIIDPTPGLPLGLSRPLNQAEQEKLAQLDRLKFFLATAPSRWDTSASNDSSSSSDPYLNMGMGTMNAPHHSPSHPALNRFLLPTQEYVTCVLWNSLYHITGTDIVRALVFRFEAFGRPVRNMKKFEEGVFSDLRNLKPGQDASLEEPKSPFLDLLFKYQCIRTQKKQKVFYWFSVPHDRLFLDALERDLKREKMGLEATTQVVGEPALSFVYDGAFKRSLYEQFVKAAGGKDGEGELERVVRGLDESVNGLNGYAEEGGDTADTDASGDESVNASDGEGSRARKRKAGSVGAPAANNPNSPFFNMFSLFEGSPTYKQRRKKTSRPSALGASVMSSSSHGDGMEMMGSSSDDLMRGRYDMRTVNGAPGSSVDRYPYQPNGEQYASYNSGSAYDMRGNMGYHPISSPPSTTRFPGLHYNYGMDSGYGQGGYAVGDPGTVRVKQEPVSAADMFLRQARGELPNAAGPTPAELRAMKRHSYGGAGIDTTSVPVWLEGKFAGVGMAATTATPPAPFSNRGRSMDDSMQSADSSPYLHAQQNLPAASSPYMGAVSMSGSPSHSSGPSPPGSRGSPHSTSESPPGTSVPTAAEASAAFPNPITIPSTSPSGTPTTIKAYACPLLSCGRLFKRMEHLKRHLRTHTLERPFVCTREGCGKRFSRSDNLGQHLRVCRGGKSDAPSSNGDIEGGETTTSDGDSLGLSGMEWGINVGEWINSEMDDEGHAAEESTEKEDAEMRDNQPTGATADIGVGLNMFGGSSGLGMGMGMTAGVSTSTVADTYASSIPSSGAPLDVPMELCEVELTGDVRDVHGDEEGLVRVHVRGESGDEGYFTADSSSSYTTEPRQHHDAYNQQQNQQFYDSTGYMTNPPHPQHHSSLDSHLSLQSNRHLRAPSPRQSLDSQLDAQSQWAMRGTPSPAFSTISIPPGSNPNTNRNSWSGMGGSLPKSQPSYLRQHSNGSSESGYGADDSLAIYNGGSASLPIPGMNSVSVSAPSHKLAFDHGSLYPQSMLLEPSNASFAASMGGFSVDSSTGGGPVRRHRSMTPSLMRGADGGFVRRPPTSGSGSGDNMVGVTAGYHPYASSSRASSLSRGGGSVHSSPAGHQLPLPGMGMQRSESRASNLSVEVSGSEHLQQARQMMSRPSSADPSATSNGYQAEMYRTESPAQFAHHLPSGSSQVTDSPGTFVMDLPGTSYHQPSHLHSATVPAQFGMSGMEEQFGVQGMNGGYYPHHVSTI</sequence>
<dbReference type="EMBL" id="ML769399">
    <property type="protein sequence ID" value="KAE9406861.1"/>
    <property type="molecule type" value="Genomic_DNA"/>
</dbReference>
<feature type="compositionally biased region" description="Low complexity" evidence="7">
    <location>
        <begin position="376"/>
        <end position="387"/>
    </location>
</feature>
<evidence type="ECO:0000259" key="8">
    <source>
        <dbReference type="PROSITE" id="PS50157"/>
    </source>
</evidence>
<feature type="region of interest" description="Disordered" evidence="7">
    <location>
        <begin position="300"/>
        <end position="346"/>
    </location>
</feature>
<dbReference type="PANTHER" id="PTHR47427">
    <property type="entry name" value="PROTEIN STE12"/>
    <property type="match status" value="1"/>
</dbReference>
<feature type="region of interest" description="Disordered" evidence="7">
    <location>
        <begin position="592"/>
        <end position="634"/>
    </location>
</feature>
<dbReference type="SMART" id="SM00424">
    <property type="entry name" value="STE"/>
    <property type="match status" value="1"/>
</dbReference>
<dbReference type="InterPro" id="IPR013087">
    <property type="entry name" value="Znf_C2H2_type"/>
</dbReference>
<keyword evidence="10" id="KW-1185">Reference proteome</keyword>
<gene>
    <name evidence="9" type="ORF">BT96DRAFT_190940</name>
</gene>
<keyword evidence="3" id="KW-0804">Transcription</keyword>
<feature type="region of interest" description="Disordered" evidence="7">
    <location>
        <begin position="1"/>
        <end position="64"/>
    </location>
</feature>
<feature type="domain" description="C2H2-type" evidence="8">
    <location>
        <begin position="662"/>
        <end position="691"/>
    </location>
</feature>
<dbReference type="PROSITE" id="PS00028">
    <property type="entry name" value="ZINC_FINGER_C2H2_1"/>
    <property type="match status" value="1"/>
</dbReference>
<feature type="compositionally biased region" description="Polar residues" evidence="7">
    <location>
        <begin position="988"/>
        <end position="1005"/>
    </location>
</feature>
<keyword evidence="6" id="KW-0863">Zinc-finger</keyword>
<evidence type="ECO:0000256" key="6">
    <source>
        <dbReference type="PROSITE-ProRule" id="PRU00042"/>
    </source>
</evidence>
<feature type="region of interest" description="Disordered" evidence="7">
    <location>
        <begin position="1070"/>
        <end position="1112"/>
    </location>
</feature>
<comment type="subcellular location">
    <subcellularLocation>
        <location evidence="1">Nucleus</location>
    </subcellularLocation>
</comment>
<dbReference type="InterPro" id="IPR052127">
    <property type="entry name" value="STE12_transcription_factor"/>
</dbReference>
<dbReference type="Proteomes" id="UP000799118">
    <property type="component" value="Unassembled WGS sequence"/>
</dbReference>
<feature type="region of interest" description="Disordered" evidence="7">
    <location>
        <begin position="1124"/>
        <end position="1194"/>
    </location>
</feature>
<feature type="compositionally biased region" description="Low complexity" evidence="7">
    <location>
        <begin position="599"/>
        <end position="623"/>
    </location>
</feature>
<comment type="similarity">
    <text evidence="5">Belongs to the STE12 transcription factor family.</text>
</comment>
<dbReference type="PROSITE" id="PS50157">
    <property type="entry name" value="ZINC_FINGER_C2H2_2"/>
    <property type="match status" value="2"/>
</dbReference>
<keyword evidence="2" id="KW-0805">Transcription regulation</keyword>
<name>A0A6A4I8H8_9AGAR</name>
<feature type="region of interest" description="Disordered" evidence="7">
    <location>
        <begin position="364"/>
        <end position="393"/>
    </location>
</feature>
<organism evidence="9 10">
    <name type="scientific">Gymnopus androsaceus JB14</name>
    <dbReference type="NCBI Taxonomy" id="1447944"/>
    <lineage>
        <taxon>Eukaryota</taxon>
        <taxon>Fungi</taxon>
        <taxon>Dikarya</taxon>
        <taxon>Basidiomycota</taxon>
        <taxon>Agaricomycotina</taxon>
        <taxon>Agaricomycetes</taxon>
        <taxon>Agaricomycetidae</taxon>
        <taxon>Agaricales</taxon>
        <taxon>Marasmiineae</taxon>
        <taxon>Omphalotaceae</taxon>
        <taxon>Gymnopus</taxon>
    </lineage>
</organism>
<evidence type="ECO:0000256" key="2">
    <source>
        <dbReference type="ARBA" id="ARBA00023015"/>
    </source>
</evidence>
<feature type="region of interest" description="Disordered" evidence="7">
    <location>
        <begin position="870"/>
        <end position="892"/>
    </location>
</feature>
<dbReference type="GO" id="GO:0008270">
    <property type="term" value="F:zinc ion binding"/>
    <property type="evidence" value="ECO:0007669"/>
    <property type="project" value="UniProtKB-KW"/>
</dbReference>
<keyword evidence="4" id="KW-0539">Nucleus</keyword>
<feature type="domain" description="C2H2-type" evidence="8">
    <location>
        <begin position="692"/>
        <end position="721"/>
    </location>
</feature>
<evidence type="ECO:0000256" key="3">
    <source>
        <dbReference type="ARBA" id="ARBA00023163"/>
    </source>
</evidence>
<evidence type="ECO:0000256" key="4">
    <source>
        <dbReference type="ARBA" id="ARBA00023242"/>
    </source>
</evidence>
<dbReference type="GO" id="GO:0005634">
    <property type="term" value="C:nucleus"/>
    <property type="evidence" value="ECO:0007669"/>
    <property type="project" value="UniProtKB-SubCell"/>
</dbReference>
<feature type="region of interest" description="Disordered" evidence="7">
    <location>
        <begin position="904"/>
        <end position="1006"/>
    </location>
</feature>
<dbReference type="SUPFAM" id="SSF57667">
    <property type="entry name" value="beta-beta-alpha zinc fingers"/>
    <property type="match status" value="1"/>
</dbReference>
<dbReference type="SMART" id="SM00355">
    <property type="entry name" value="ZnF_C2H2"/>
    <property type="match status" value="2"/>
</dbReference>
<dbReference type="InterPro" id="IPR036236">
    <property type="entry name" value="Znf_C2H2_sf"/>
</dbReference>
<dbReference type="Pfam" id="PF02200">
    <property type="entry name" value="STE"/>
    <property type="match status" value="1"/>
</dbReference>
<dbReference type="Pfam" id="PF00096">
    <property type="entry name" value="zf-C2H2"/>
    <property type="match status" value="2"/>
</dbReference>
<dbReference type="AlphaFoldDB" id="A0A6A4I8H8"/>
<evidence type="ECO:0000256" key="1">
    <source>
        <dbReference type="ARBA" id="ARBA00004123"/>
    </source>
</evidence>
<keyword evidence="6" id="KW-0479">Metal-binding</keyword>
<dbReference type="GO" id="GO:1990527">
    <property type="term" value="C:Tec1p-Ste12p-Dig1p complex"/>
    <property type="evidence" value="ECO:0007669"/>
    <property type="project" value="TreeGrafter"/>
</dbReference>
<dbReference type="OrthoDB" id="1095242at2759"/>